<evidence type="ECO:0000256" key="5">
    <source>
        <dbReference type="ARBA" id="ARBA00022989"/>
    </source>
</evidence>
<dbReference type="PANTHER" id="PTHR43744:SF12">
    <property type="entry name" value="ABC TRANSPORTER PERMEASE PROTEIN MG189-RELATED"/>
    <property type="match status" value="1"/>
</dbReference>
<keyword evidence="5 7" id="KW-1133">Transmembrane helix</keyword>
<evidence type="ECO:0000256" key="2">
    <source>
        <dbReference type="ARBA" id="ARBA00022448"/>
    </source>
</evidence>
<sequence>MTTTTPAPAAVGTPVRTRSRFAPARLAPGRLVAWLVLALVVLATVFPFYWMVRTSLTPTSDLIADSGRLFPTDPTLVNFRRVLGLTTTQEAIAAGGTGASINFLRYTMNSFIFAGSVALVQTLSCAAAAYAFARLTFRGRDGLFVLIIAGLMIPGIFTLLPNFALMRELGLLNTMLALVAPSLLVTPFAIFFLRQFFLSLPRSVEEAAMLDGVGPLGRFWRFALPMSRGPVATMILITFVGMWKEYLWPLVAGNSESTRVLTVGLSVFQQQSPNTRPDWTGLMAGSTLSVVPVLIILIFLGRQLVQSLNFSGGK</sequence>
<evidence type="ECO:0000313" key="10">
    <source>
        <dbReference type="Proteomes" id="UP000561011"/>
    </source>
</evidence>
<feature type="transmembrane region" description="Helical" evidence="7">
    <location>
        <begin position="144"/>
        <end position="165"/>
    </location>
</feature>
<evidence type="ECO:0000256" key="3">
    <source>
        <dbReference type="ARBA" id="ARBA00022475"/>
    </source>
</evidence>
<dbReference type="SUPFAM" id="SSF161098">
    <property type="entry name" value="MetI-like"/>
    <property type="match status" value="1"/>
</dbReference>
<dbReference type="InterPro" id="IPR035906">
    <property type="entry name" value="MetI-like_sf"/>
</dbReference>
<evidence type="ECO:0000313" key="9">
    <source>
        <dbReference type="EMBL" id="NYS95081.1"/>
    </source>
</evidence>
<dbReference type="Pfam" id="PF00528">
    <property type="entry name" value="BPD_transp_1"/>
    <property type="match status" value="1"/>
</dbReference>
<dbReference type="PROSITE" id="PS50928">
    <property type="entry name" value="ABC_TM1"/>
    <property type="match status" value="1"/>
</dbReference>
<name>A0A853EX96_9MICO</name>
<dbReference type="InterPro" id="IPR000515">
    <property type="entry name" value="MetI-like"/>
</dbReference>
<comment type="subcellular location">
    <subcellularLocation>
        <location evidence="1 7">Cell membrane</location>
        <topology evidence="1 7">Multi-pass membrane protein</topology>
    </subcellularLocation>
</comment>
<feature type="transmembrane region" description="Helical" evidence="7">
    <location>
        <begin position="111"/>
        <end position="132"/>
    </location>
</feature>
<evidence type="ECO:0000256" key="4">
    <source>
        <dbReference type="ARBA" id="ARBA00022692"/>
    </source>
</evidence>
<proteinExistence type="inferred from homology"/>
<keyword evidence="2 7" id="KW-0813">Transport</keyword>
<evidence type="ECO:0000256" key="7">
    <source>
        <dbReference type="RuleBase" id="RU363032"/>
    </source>
</evidence>
<feature type="transmembrane region" description="Helical" evidence="7">
    <location>
        <begin position="279"/>
        <end position="300"/>
    </location>
</feature>
<keyword evidence="3" id="KW-1003">Cell membrane</keyword>
<dbReference type="RefSeq" id="WP_179914311.1">
    <property type="nucleotide sequence ID" value="NZ_JACBYE010000054.1"/>
</dbReference>
<evidence type="ECO:0000259" key="8">
    <source>
        <dbReference type="PROSITE" id="PS50928"/>
    </source>
</evidence>
<evidence type="ECO:0000256" key="6">
    <source>
        <dbReference type="ARBA" id="ARBA00023136"/>
    </source>
</evidence>
<organism evidence="9 10">
    <name type="scientific">Sanguibacter inulinus</name>
    <dbReference type="NCBI Taxonomy" id="60922"/>
    <lineage>
        <taxon>Bacteria</taxon>
        <taxon>Bacillati</taxon>
        <taxon>Actinomycetota</taxon>
        <taxon>Actinomycetes</taxon>
        <taxon>Micrococcales</taxon>
        <taxon>Sanguibacteraceae</taxon>
        <taxon>Sanguibacter</taxon>
    </lineage>
</organism>
<keyword evidence="6 7" id="KW-0472">Membrane</keyword>
<keyword evidence="10" id="KW-1185">Reference proteome</keyword>
<reference evidence="9 10" key="1">
    <citation type="submission" date="2020-07" db="EMBL/GenBank/DDBJ databases">
        <title>MOT database genomes.</title>
        <authorList>
            <person name="Joseph S."/>
            <person name="Aduse-Opoku J."/>
            <person name="Hashim A."/>
            <person name="Wade W."/>
            <person name="Curtis M."/>
        </authorList>
    </citation>
    <scope>NUCLEOTIDE SEQUENCE [LARGE SCALE GENOMIC DNA]</scope>
    <source>
        <strain evidence="9 10">DSM 100099</strain>
    </source>
</reference>
<keyword evidence="4 7" id="KW-0812">Transmembrane</keyword>
<protein>
    <submittedName>
        <fullName evidence="9">Carbohydrate ABC transporter permease</fullName>
    </submittedName>
</protein>
<evidence type="ECO:0000256" key="1">
    <source>
        <dbReference type="ARBA" id="ARBA00004651"/>
    </source>
</evidence>
<dbReference type="Proteomes" id="UP000561011">
    <property type="component" value="Unassembled WGS sequence"/>
</dbReference>
<comment type="similarity">
    <text evidence="7">Belongs to the binding-protein-dependent transport system permease family.</text>
</comment>
<dbReference type="PANTHER" id="PTHR43744">
    <property type="entry name" value="ABC TRANSPORTER PERMEASE PROTEIN MG189-RELATED-RELATED"/>
    <property type="match status" value="1"/>
</dbReference>
<dbReference type="Gene3D" id="1.10.3720.10">
    <property type="entry name" value="MetI-like"/>
    <property type="match status" value="1"/>
</dbReference>
<feature type="transmembrane region" description="Helical" evidence="7">
    <location>
        <begin position="171"/>
        <end position="193"/>
    </location>
</feature>
<dbReference type="EMBL" id="JACBYE010000054">
    <property type="protein sequence ID" value="NYS95081.1"/>
    <property type="molecule type" value="Genomic_DNA"/>
</dbReference>
<dbReference type="CDD" id="cd06261">
    <property type="entry name" value="TM_PBP2"/>
    <property type="match status" value="1"/>
</dbReference>
<dbReference type="GO" id="GO:0005886">
    <property type="term" value="C:plasma membrane"/>
    <property type="evidence" value="ECO:0007669"/>
    <property type="project" value="UniProtKB-SubCell"/>
</dbReference>
<accession>A0A853EX96</accession>
<dbReference type="AlphaFoldDB" id="A0A853EX96"/>
<feature type="transmembrane region" description="Helical" evidence="7">
    <location>
        <begin position="31"/>
        <end position="52"/>
    </location>
</feature>
<dbReference type="GO" id="GO:0055085">
    <property type="term" value="P:transmembrane transport"/>
    <property type="evidence" value="ECO:0007669"/>
    <property type="project" value="InterPro"/>
</dbReference>
<comment type="caution">
    <text evidence="9">The sequence shown here is derived from an EMBL/GenBank/DDBJ whole genome shotgun (WGS) entry which is preliminary data.</text>
</comment>
<feature type="domain" description="ABC transmembrane type-1" evidence="8">
    <location>
        <begin position="107"/>
        <end position="300"/>
    </location>
</feature>
<gene>
    <name evidence="9" type="ORF">HZZ10_16310</name>
</gene>